<dbReference type="AlphaFoldDB" id="A0A6G1PGP2"/>
<reference evidence="3" key="2">
    <citation type="submission" date="2019-02" db="EMBL/GenBank/DDBJ databases">
        <title>Opniocepnalus argus Var Kimnra genome.</title>
        <authorList>
            <person name="Zhou C."/>
            <person name="Xiao S."/>
        </authorList>
    </citation>
    <scope>NUCLEOTIDE SEQUENCE [LARGE SCALE GENOMIC DNA]</scope>
</reference>
<feature type="region of interest" description="Disordered" evidence="1">
    <location>
        <begin position="42"/>
        <end position="62"/>
    </location>
</feature>
<evidence type="ECO:0000256" key="1">
    <source>
        <dbReference type="SAM" id="MobiDB-lite"/>
    </source>
</evidence>
<protein>
    <submittedName>
        <fullName evidence="2">Uncharacterized protein</fullName>
    </submittedName>
</protein>
<gene>
    <name evidence="2" type="ORF">EXN66_Car005117</name>
</gene>
<feature type="compositionally biased region" description="Basic and acidic residues" evidence="1">
    <location>
        <begin position="42"/>
        <end position="52"/>
    </location>
</feature>
<dbReference type="Proteomes" id="UP000503349">
    <property type="component" value="Chromosome 5"/>
</dbReference>
<dbReference type="EMBL" id="CM015716">
    <property type="protein sequence ID" value="KAF3689445.1"/>
    <property type="molecule type" value="Genomic_DNA"/>
</dbReference>
<sequence length="74" mass="7691">MSPSAPVLRLCDLITHACLINSHQGRLSPPSTAVTPAVTTLRDPRATADRPKASKPSRGWGGKTVACVAATSHC</sequence>
<evidence type="ECO:0000313" key="2">
    <source>
        <dbReference type="EMBL" id="KAF3689445.1"/>
    </source>
</evidence>
<proteinExistence type="predicted"/>
<name>A0A6G1PGP2_CHAAH</name>
<reference evidence="2 3" key="1">
    <citation type="submission" date="2019-02" db="EMBL/GenBank/DDBJ databases">
        <title>Opniocepnalus argus genome.</title>
        <authorList>
            <person name="Zhou C."/>
            <person name="Xiao S."/>
        </authorList>
    </citation>
    <scope>NUCLEOTIDE SEQUENCE [LARGE SCALE GENOMIC DNA]</scope>
    <source>
        <strain evidence="2">OARG1902GOOAL</strain>
        <tissue evidence="2">Muscle</tissue>
    </source>
</reference>
<evidence type="ECO:0000313" key="3">
    <source>
        <dbReference type="Proteomes" id="UP000503349"/>
    </source>
</evidence>
<accession>A0A6G1PGP2</accession>
<keyword evidence="3" id="KW-1185">Reference proteome</keyword>
<organism evidence="2 3">
    <name type="scientific">Channa argus</name>
    <name type="common">Northern snakehead</name>
    <name type="synonym">Ophicephalus argus</name>
    <dbReference type="NCBI Taxonomy" id="215402"/>
    <lineage>
        <taxon>Eukaryota</taxon>
        <taxon>Metazoa</taxon>
        <taxon>Chordata</taxon>
        <taxon>Craniata</taxon>
        <taxon>Vertebrata</taxon>
        <taxon>Euteleostomi</taxon>
        <taxon>Actinopterygii</taxon>
        <taxon>Neopterygii</taxon>
        <taxon>Teleostei</taxon>
        <taxon>Neoteleostei</taxon>
        <taxon>Acanthomorphata</taxon>
        <taxon>Anabantaria</taxon>
        <taxon>Anabantiformes</taxon>
        <taxon>Channoidei</taxon>
        <taxon>Channidae</taxon>
        <taxon>Channa</taxon>
    </lineage>
</organism>